<evidence type="ECO:0000313" key="3">
    <source>
        <dbReference type="EMBL" id="MBP0459317.1"/>
    </source>
</evidence>
<keyword evidence="2" id="KW-0472">Membrane</keyword>
<feature type="region of interest" description="Disordered" evidence="1">
    <location>
        <begin position="1"/>
        <end position="20"/>
    </location>
</feature>
<dbReference type="EMBL" id="JAGIQL010000068">
    <property type="protein sequence ID" value="MBP0459317.1"/>
    <property type="molecule type" value="Genomic_DNA"/>
</dbReference>
<evidence type="ECO:0000256" key="2">
    <source>
        <dbReference type="SAM" id="Phobius"/>
    </source>
</evidence>
<protein>
    <submittedName>
        <fullName evidence="3">DUF4190 domain-containing protein</fullName>
    </submittedName>
</protein>
<feature type="transmembrane region" description="Helical" evidence="2">
    <location>
        <begin position="79"/>
        <end position="100"/>
    </location>
</feature>
<accession>A0A940ME27</accession>
<comment type="caution">
    <text evidence="3">The sequence shown here is derived from an EMBL/GenBank/DDBJ whole genome shotgun (WGS) entry which is preliminary data.</text>
</comment>
<reference evidence="3" key="1">
    <citation type="submission" date="2021-03" db="EMBL/GenBank/DDBJ databases">
        <title>Whole genome sequence of Streptomyces bomunensis MMS17-BM035.</title>
        <authorList>
            <person name="Lee J.H."/>
        </authorList>
    </citation>
    <scope>NUCLEOTIDE SEQUENCE</scope>
    <source>
        <strain evidence="3">MMS17-BM035</strain>
    </source>
</reference>
<sequence>MPSAPPYAGPQGDPGHPQQRRGNGMAVAALVLGILAIVFFWTVFGGIVLGIIGLVLGIFGARRARGGMAPHRGMAITGAVLGAIGLIAGGLIIALGVSILNSHEFKNYSDCLQHAHSQSDRQQCVDDYKNDVKH</sequence>
<feature type="transmembrane region" description="Helical" evidence="2">
    <location>
        <begin position="26"/>
        <end position="59"/>
    </location>
</feature>
<proteinExistence type="predicted"/>
<organism evidence="3 4">
    <name type="scientific">Streptomyces montanisoli</name>
    <dbReference type="NCBI Taxonomy" id="2798581"/>
    <lineage>
        <taxon>Bacteria</taxon>
        <taxon>Bacillati</taxon>
        <taxon>Actinomycetota</taxon>
        <taxon>Actinomycetes</taxon>
        <taxon>Kitasatosporales</taxon>
        <taxon>Streptomycetaceae</taxon>
        <taxon>Streptomyces</taxon>
    </lineage>
</organism>
<keyword evidence="4" id="KW-1185">Reference proteome</keyword>
<gene>
    <name evidence="3" type="ORF">JFN87_17655</name>
</gene>
<dbReference type="AlphaFoldDB" id="A0A940ME27"/>
<name>A0A940ME27_9ACTN</name>
<keyword evidence="2" id="KW-0812">Transmembrane</keyword>
<keyword evidence="2" id="KW-1133">Transmembrane helix</keyword>
<evidence type="ECO:0000256" key="1">
    <source>
        <dbReference type="SAM" id="MobiDB-lite"/>
    </source>
</evidence>
<evidence type="ECO:0000313" key="4">
    <source>
        <dbReference type="Proteomes" id="UP000670475"/>
    </source>
</evidence>
<dbReference type="Proteomes" id="UP000670475">
    <property type="component" value="Unassembled WGS sequence"/>
</dbReference>